<organism evidence="2 3">
    <name type="scientific">Halomonas huangheensis</name>
    <dbReference type="NCBI Taxonomy" id="1178482"/>
    <lineage>
        <taxon>Bacteria</taxon>
        <taxon>Pseudomonadati</taxon>
        <taxon>Pseudomonadota</taxon>
        <taxon>Gammaproteobacteria</taxon>
        <taxon>Oceanospirillales</taxon>
        <taxon>Halomonadaceae</taxon>
        <taxon>Halomonas</taxon>
    </lineage>
</organism>
<evidence type="ECO:0000256" key="1">
    <source>
        <dbReference type="SAM" id="Phobius"/>
    </source>
</evidence>
<keyword evidence="3" id="KW-1185">Reference proteome</keyword>
<dbReference type="STRING" id="1178482.AR456_12965"/>
<comment type="caution">
    <text evidence="2">The sequence shown here is derived from an EMBL/GenBank/DDBJ whole genome shotgun (WGS) entry which is preliminary data.</text>
</comment>
<evidence type="ECO:0000313" key="2">
    <source>
        <dbReference type="EMBL" id="ERL51344.1"/>
    </source>
</evidence>
<keyword evidence="1" id="KW-0472">Membrane</keyword>
<keyword evidence="1" id="KW-0812">Transmembrane</keyword>
<feature type="transmembrane region" description="Helical" evidence="1">
    <location>
        <begin position="69"/>
        <end position="86"/>
    </location>
</feature>
<dbReference type="Pfam" id="PF05437">
    <property type="entry name" value="AzlD"/>
    <property type="match status" value="1"/>
</dbReference>
<feature type="transmembrane region" description="Helical" evidence="1">
    <location>
        <begin position="39"/>
        <end position="63"/>
    </location>
</feature>
<keyword evidence="1" id="KW-1133">Transmembrane helix</keyword>
<name>W1N767_9GAMM</name>
<feature type="transmembrane region" description="Helical" evidence="1">
    <location>
        <begin position="93"/>
        <end position="113"/>
    </location>
</feature>
<evidence type="ECO:0008006" key="4">
    <source>
        <dbReference type="Google" id="ProtNLM"/>
    </source>
</evidence>
<dbReference type="RefSeq" id="WP_021818956.1">
    <property type="nucleotide sequence ID" value="NZ_AVBC01000026.1"/>
</dbReference>
<dbReference type="OrthoDB" id="9154314at2"/>
<dbReference type="EMBL" id="AVBC01000026">
    <property type="protein sequence ID" value="ERL51344.1"/>
    <property type="molecule type" value="Genomic_DNA"/>
</dbReference>
<dbReference type="PATRIC" id="fig|1178482.3.peg.1998"/>
<evidence type="ECO:0000313" key="3">
    <source>
        <dbReference type="Proteomes" id="UP000019113"/>
    </source>
</evidence>
<protein>
    <recommendedName>
        <fullName evidence="4">Branched-chain amino acid ABC transporter</fullName>
    </recommendedName>
</protein>
<accession>W1N767</accession>
<sequence length="114" mass="12446">MSEAFWPAMALTAIGTLLIRLLPLLWMQRRMALRQDDSVEALPAWLGVLAPMMIAAMLGVSLIPTTSTPVTWLATFFGATTTLLAWRRLRSLGWPVVSGVLMYGAVILLAGLFS</sequence>
<gene>
    <name evidence="2" type="ORF">BJB45_14225</name>
</gene>
<dbReference type="KEGG" id="hhu:AR456_12965"/>
<reference evidence="2 3" key="1">
    <citation type="submission" date="2013-08" db="EMBL/GenBank/DDBJ databases">
        <title>draft genome of Halomonas huanghegensis, strain BJGMM-B45T.</title>
        <authorList>
            <person name="Miao C."/>
            <person name="Wan Y."/>
            <person name="Jin W."/>
        </authorList>
    </citation>
    <scope>NUCLEOTIDE SEQUENCE [LARGE SCALE GENOMIC DNA]</scope>
    <source>
        <strain evidence="2 3">BJGMM-B45</strain>
    </source>
</reference>
<dbReference type="Proteomes" id="UP000019113">
    <property type="component" value="Unassembled WGS sequence"/>
</dbReference>
<dbReference type="InterPro" id="IPR008407">
    <property type="entry name" value="Brnchd-chn_aa_trnsp_AzlD"/>
</dbReference>
<dbReference type="AlphaFoldDB" id="W1N767"/>
<feature type="transmembrane region" description="Helical" evidence="1">
    <location>
        <begin position="6"/>
        <end position="27"/>
    </location>
</feature>
<proteinExistence type="predicted"/>